<dbReference type="OrthoDB" id="227825at2157"/>
<evidence type="ECO:0000313" key="2">
    <source>
        <dbReference type="Proteomes" id="UP000029980"/>
    </source>
</evidence>
<dbReference type="RefSeq" id="WP_050001831.1">
    <property type="nucleotide sequence ID" value="NZ_CP008887.1"/>
</dbReference>
<proteinExistence type="predicted"/>
<dbReference type="GO" id="GO:0006935">
    <property type="term" value="P:chemotaxis"/>
    <property type="evidence" value="ECO:0007669"/>
    <property type="project" value="InterPro"/>
</dbReference>
<dbReference type="InterPro" id="IPR007381">
    <property type="entry name" value="CheF1/F2"/>
</dbReference>
<sequence>MAVTETRVKVAIVSSWKGSNRINWRDAIGVIQHDRLILRYLRMGEVVGEDNFPLSTLSDLATNVPDGYKLNPEREHFGLKFYVPGRGDLMVILTIGDNLLIYDEDKFKEFVHTIFEVLINGKPVKIQLARVKGGALNMESKWQDGTLRIVSVKSAKKGRTERNIVVLDPDMRPIPIFSDVEDMDIEEVEMDGKKIQAWKIKHFYIDETVTSYLYIPEKKTRLFVLRYLLKYIPGYFEFIMKVSKEFPTLQAEFQEVMEKELKELESLDEIEKQILMALYSGLNPLEVHQFLGLSEREIEEIYDRMIDKGLLKIVMIRKVVDLTREGRKIVNKLIEYGLVSM</sequence>
<dbReference type="HOGENOM" id="CLU_072984_0_0_2"/>
<dbReference type="InterPro" id="IPR036388">
    <property type="entry name" value="WH-like_DNA-bd_sf"/>
</dbReference>
<dbReference type="Gene3D" id="1.10.10.10">
    <property type="entry name" value="Winged helix-like DNA-binding domain superfamily/Winged helix DNA-binding domain"/>
    <property type="match status" value="1"/>
</dbReference>
<name>A0A097QQU7_9EURY</name>
<reference evidence="1 2" key="1">
    <citation type="journal article" date="2015" name="Int. J. Syst. Evol. Microbiol.">
        <title>Thermococcus eurythermalis sp. nov., a conditional piezophilic hyperthermophilic archaeon with a wide temperature range isolated from an oil-immersed chimney in the Guaymas Basin.</title>
        <authorList>
            <person name="Zhao W."/>
            <person name="Zeng X."/>
            <person name="Xiao X."/>
        </authorList>
    </citation>
    <scope>NUCLEOTIDE SEQUENCE [LARGE SCALE GENOMIC DNA]</scope>
    <source>
        <strain evidence="1 2">A501</strain>
    </source>
</reference>
<keyword evidence="2" id="KW-1185">Reference proteome</keyword>
<evidence type="ECO:0000313" key="1">
    <source>
        <dbReference type="EMBL" id="AIU68846.1"/>
    </source>
</evidence>
<protein>
    <submittedName>
        <fullName evidence="1">Uncharacterized protein</fullName>
    </submittedName>
</protein>
<dbReference type="GeneID" id="25151813"/>
<gene>
    <name evidence="1" type="ORF">TEU_00015</name>
</gene>
<dbReference type="PANTHER" id="PTHR42201">
    <property type="entry name" value="TAXIS PROTEIN"/>
    <property type="match status" value="1"/>
</dbReference>
<dbReference type="Pfam" id="PF04283">
    <property type="entry name" value="CheF-arch"/>
    <property type="match status" value="1"/>
</dbReference>
<accession>A0A097QQU7</accession>
<dbReference type="PANTHER" id="PTHR42201:SF1">
    <property type="entry name" value="TAXIS PROTEIN"/>
    <property type="match status" value="1"/>
</dbReference>
<dbReference type="EMBL" id="CP008887">
    <property type="protein sequence ID" value="AIU68846.1"/>
    <property type="molecule type" value="Genomic_DNA"/>
</dbReference>
<dbReference type="STRING" id="1505907.TEU_00015"/>
<organism evidence="1 2">
    <name type="scientific">Thermococcus eurythermalis</name>
    <dbReference type="NCBI Taxonomy" id="1505907"/>
    <lineage>
        <taxon>Archaea</taxon>
        <taxon>Methanobacteriati</taxon>
        <taxon>Methanobacteriota</taxon>
        <taxon>Thermococci</taxon>
        <taxon>Thermococcales</taxon>
        <taxon>Thermococcaceae</taxon>
        <taxon>Thermococcus</taxon>
    </lineage>
</organism>
<dbReference type="Proteomes" id="UP000029980">
    <property type="component" value="Chromosome"/>
</dbReference>
<dbReference type="AlphaFoldDB" id="A0A097QQU7"/>
<dbReference type="KEGG" id="teu:TEU_00015"/>